<dbReference type="OrthoDB" id="10646791at2759"/>
<name>A0A2Z6PAY2_TRISU</name>
<accession>A0A2Z6PAY2</accession>
<dbReference type="Proteomes" id="UP000242715">
    <property type="component" value="Unassembled WGS sequence"/>
</dbReference>
<dbReference type="AlphaFoldDB" id="A0A2Z6PAY2"/>
<evidence type="ECO:0000313" key="1">
    <source>
        <dbReference type="EMBL" id="GAU41469.1"/>
    </source>
</evidence>
<organism evidence="1 2">
    <name type="scientific">Trifolium subterraneum</name>
    <name type="common">Subterranean clover</name>
    <dbReference type="NCBI Taxonomy" id="3900"/>
    <lineage>
        <taxon>Eukaryota</taxon>
        <taxon>Viridiplantae</taxon>
        <taxon>Streptophyta</taxon>
        <taxon>Embryophyta</taxon>
        <taxon>Tracheophyta</taxon>
        <taxon>Spermatophyta</taxon>
        <taxon>Magnoliopsida</taxon>
        <taxon>eudicotyledons</taxon>
        <taxon>Gunneridae</taxon>
        <taxon>Pentapetalae</taxon>
        <taxon>rosids</taxon>
        <taxon>fabids</taxon>
        <taxon>Fabales</taxon>
        <taxon>Fabaceae</taxon>
        <taxon>Papilionoideae</taxon>
        <taxon>50 kb inversion clade</taxon>
        <taxon>NPAAA clade</taxon>
        <taxon>Hologalegina</taxon>
        <taxon>IRL clade</taxon>
        <taxon>Trifolieae</taxon>
        <taxon>Trifolium</taxon>
    </lineage>
</organism>
<keyword evidence="2" id="KW-1185">Reference proteome</keyword>
<protein>
    <submittedName>
        <fullName evidence="1">Uncharacterized protein</fullName>
    </submittedName>
</protein>
<sequence>MIPASNEVVSSLKAYSLHRNCSICMERFHNDLEEDGASDEVKCELSPTSGETMNVERFISEMTHKPNALRFWVKVWCPTHLGSCPRLNVMIPRPHPTMVPESIRLFVSKVVDEKASIRGEAWP</sequence>
<reference evidence="2" key="1">
    <citation type="journal article" date="2017" name="Front. Plant Sci.">
        <title>Climate Clever Clovers: New Paradigm to Reduce the Environmental Footprint of Ruminants by Breeding Low Methanogenic Forages Utilizing Haplotype Variation.</title>
        <authorList>
            <person name="Kaur P."/>
            <person name="Appels R."/>
            <person name="Bayer P.E."/>
            <person name="Keeble-Gagnere G."/>
            <person name="Wang J."/>
            <person name="Hirakawa H."/>
            <person name="Shirasawa K."/>
            <person name="Vercoe P."/>
            <person name="Stefanova K."/>
            <person name="Durmic Z."/>
            <person name="Nichols P."/>
            <person name="Revell C."/>
            <person name="Isobe S.N."/>
            <person name="Edwards D."/>
            <person name="Erskine W."/>
        </authorList>
    </citation>
    <scope>NUCLEOTIDE SEQUENCE [LARGE SCALE GENOMIC DNA]</scope>
    <source>
        <strain evidence="2">cv. Daliak</strain>
    </source>
</reference>
<dbReference type="EMBL" id="DF973865">
    <property type="protein sequence ID" value="GAU41469.1"/>
    <property type="molecule type" value="Genomic_DNA"/>
</dbReference>
<gene>
    <name evidence="1" type="ORF">TSUD_237190</name>
</gene>
<proteinExistence type="predicted"/>
<evidence type="ECO:0000313" key="2">
    <source>
        <dbReference type="Proteomes" id="UP000242715"/>
    </source>
</evidence>